<evidence type="ECO:0000256" key="1">
    <source>
        <dbReference type="SAM" id="Phobius"/>
    </source>
</evidence>
<gene>
    <name evidence="2" type="ORF">SPIL2461_LOCUS22541</name>
</gene>
<protein>
    <submittedName>
        <fullName evidence="2">Uncharacterized protein</fullName>
    </submittedName>
</protein>
<keyword evidence="1" id="KW-0472">Membrane</keyword>
<dbReference type="Gene3D" id="3.40.50.300">
    <property type="entry name" value="P-loop containing nucleotide triphosphate hydrolases"/>
    <property type="match status" value="1"/>
</dbReference>
<dbReference type="InterPro" id="IPR005583">
    <property type="entry name" value="YaaA"/>
</dbReference>
<dbReference type="Pfam" id="PF17784">
    <property type="entry name" value="Sulfotransfer_4"/>
    <property type="match status" value="1"/>
</dbReference>
<name>A0A812Y5M3_SYMPI</name>
<dbReference type="Pfam" id="PF03883">
    <property type="entry name" value="H2O2_YaaD"/>
    <property type="match status" value="1"/>
</dbReference>
<feature type="transmembrane region" description="Helical" evidence="1">
    <location>
        <begin position="79"/>
        <end position="99"/>
    </location>
</feature>
<dbReference type="PANTHER" id="PTHR36978">
    <property type="entry name" value="P-LOOP CONTAINING NUCLEOTIDE TRIPHOSPHATE HYDROLASE"/>
    <property type="match status" value="1"/>
</dbReference>
<reference evidence="2" key="1">
    <citation type="submission" date="2021-02" db="EMBL/GenBank/DDBJ databases">
        <authorList>
            <person name="Dougan E. K."/>
            <person name="Rhodes N."/>
            <person name="Thang M."/>
            <person name="Chan C."/>
        </authorList>
    </citation>
    <scope>NUCLEOTIDE SEQUENCE</scope>
</reference>
<dbReference type="AlphaFoldDB" id="A0A812Y5M3"/>
<keyword evidence="1" id="KW-1133">Transmembrane helix</keyword>
<dbReference type="PANTHER" id="PTHR36978:SF4">
    <property type="entry name" value="P-LOOP CONTAINING NUCLEOSIDE TRIPHOSPHATE HYDROLASE PROTEIN"/>
    <property type="match status" value="1"/>
</dbReference>
<proteinExistence type="predicted"/>
<evidence type="ECO:0000313" key="2">
    <source>
        <dbReference type="EMBL" id="CAE7767568.1"/>
    </source>
</evidence>
<feature type="non-terminal residue" evidence="2">
    <location>
        <position position="1"/>
    </location>
</feature>
<feature type="transmembrane region" description="Helical" evidence="1">
    <location>
        <begin position="319"/>
        <end position="340"/>
    </location>
</feature>
<comment type="caution">
    <text evidence="2">The sequence shown here is derived from an EMBL/GenBank/DDBJ whole genome shotgun (WGS) entry which is preliminary data.</text>
</comment>
<dbReference type="EMBL" id="CAJNIZ010047416">
    <property type="protein sequence ID" value="CAE7767568.1"/>
    <property type="molecule type" value="Genomic_DNA"/>
</dbReference>
<dbReference type="SUPFAM" id="SSF52540">
    <property type="entry name" value="P-loop containing nucleoside triphosphate hydrolases"/>
    <property type="match status" value="1"/>
</dbReference>
<dbReference type="InterPro" id="IPR027417">
    <property type="entry name" value="P-loop_NTPase"/>
</dbReference>
<keyword evidence="1" id="KW-0812">Transmembrane</keyword>
<dbReference type="Proteomes" id="UP000649617">
    <property type="component" value="Unassembled WGS sequence"/>
</dbReference>
<evidence type="ECO:0000313" key="3">
    <source>
        <dbReference type="Proteomes" id="UP000649617"/>
    </source>
</evidence>
<keyword evidence="3" id="KW-1185">Reference proteome</keyword>
<dbReference type="InterPro" id="IPR040632">
    <property type="entry name" value="Sulfotransfer_4"/>
</dbReference>
<accession>A0A812Y5M3</accession>
<dbReference type="OrthoDB" id="411266at2759"/>
<organism evidence="2 3">
    <name type="scientific">Symbiodinium pilosum</name>
    <name type="common">Dinoflagellate</name>
    <dbReference type="NCBI Taxonomy" id="2952"/>
    <lineage>
        <taxon>Eukaryota</taxon>
        <taxon>Sar</taxon>
        <taxon>Alveolata</taxon>
        <taxon>Dinophyceae</taxon>
        <taxon>Suessiales</taxon>
        <taxon>Symbiodiniaceae</taxon>
        <taxon>Symbiodinium</taxon>
    </lineage>
</organism>
<sequence>VLKPYDAIRPYRLEMTSKLKGKTMYDLWGDAITEALAKDLKASKAKFLVNCASQDCATNFMVDVSIHKVASLLAMTAQLAFLLVTALLAAAAAVIAAGVSRTSTQSLSLALARLGYKTLHAEGFHPKLQLAREAPDIVDRITKAARRSFAEQSFEVLVPTLEQLEMFNVTALVDIPWSEYGVELHSRYPNAKVIVTVREKESWFRSYWEHFRWGALLPPPPFPSFPITQPFPLTILYQPFAQYWRLVSQRLGCGAVTRFPPWPLSGDEKQACLDGFEDHVQRLRQAVPPESLLIYNIWEGWEPICRFLGKPIPEEVGPWTFVAFAYLCYALPVLACGLILRGCARRLRPTKPLKQVARSTLKAGVQAVTCDFAGPSSLVKQARGAMCKYIVQKRVKDPNGLKKFTGDEKNRFAFNAAKSSNSKLVFTRGGAKKRKAVEAPGQKRRRI</sequence>